<evidence type="ECO:0000313" key="4">
    <source>
        <dbReference type="EMBL" id="PIB25980.1"/>
    </source>
</evidence>
<keyword evidence="1" id="KW-0560">Oxidoreductase</keyword>
<dbReference type="GO" id="GO:0016491">
    <property type="term" value="F:oxidoreductase activity"/>
    <property type="evidence" value="ECO:0007669"/>
    <property type="project" value="UniProtKB-KW"/>
</dbReference>
<dbReference type="Proteomes" id="UP000231516">
    <property type="component" value="Unassembled WGS sequence"/>
</dbReference>
<evidence type="ECO:0000259" key="3">
    <source>
        <dbReference type="Pfam" id="PF02826"/>
    </source>
</evidence>
<protein>
    <submittedName>
        <fullName evidence="4">Glyoxylate/hydroxypyruvate reductase A</fullName>
    </submittedName>
</protein>
<name>A0A2G5KAT1_9RHOB</name>
<sequence>MTKILYAGNPDEWDEYRIQMQTALRNAGLNMLISNQYEDPKNVEYMLYAPNGPVQDLTPFTNLKLVQSLWAGVEVPLANETITQPLARMVDIGMSIGMSDYVMGQVLRHHLRTDKFSHAEIGDWDMSPPPLSIDRTVAFLGLGALGTYCAQKVADYGFRTIGWSRSLKSIDTIASFSGDDGLQTVLEQADIIVLLLPNTPHTTNIINADLIARMKDGVAIINPGRGPLIDDDALLAALDSGKVSGATLDVFRTEPLPVDHRYWTHPNVLVTPHVASSTRIDSASKIVVENIRRGEHGEAFLHLVDRSAGY</sequence>
<feature type="domain" description="D-isomer specific 2-hydroxyacid dehydrogenase NAD-binding" evidence="3">
    <location>
        <begin position="106"/>
        <end position="275"/>
    </location>
</feature>
<dbReference type="Gene3D" id="3.40.50.720">
    <property type="entry name" value="NAD(P)-binding Rossmann-like Domain"/>
    <property type="match status" value="2"/>
</dbReference>
<dbReference type="PANTHER" id="PTHR43333:SF1">
    <property type="entry name" value="D-ISOMER SPECIFIC 2-HYDROXYACID DEHYDROGENASE NAD-BINDING DOMAIN-CONTAINING PROTEIN"/>
    <property type="match status" value="1"/>
</dbReference>
<dbReference type="RefSeq" id="WP_099591729.1">
    <property type="nucleotide sequence ID" value="NZ_MDGM01000007.1"/>
</dbReference>
<organism evidence="4 5">
    <name type="scientific">Paramylibacter kogurei</name>
    <dbReference type="NCBI Taxonomy" id="1889778"/>
    <lineage>
        <taxon>Bacteria</taxon>
        <taxon>Pseudomonadati</taxon>
        <taxon>Pseudomonadota</taxon>
        <taxon>Alphaproteobacteria</taxon>
        <taxon>Rhodobacterales</taxon>
        <taxon>Paracoccaceae</taxon>
        <taxon>Paramylibacter</taxon>
    </lineage>
</organism>
<gene>
    <name evidence="4" type="ORF">BFP76_13450</name>
</gene>
<dbReference type="Pfam" id="PF02826">
    <property type="entry name" value="2-Hacid_dh_C"/>
    <property type="match status" value="1"/>
</dbReference>
<dbReference type="SUPFAM" id="SSF51735">
    <property type="entry name" value="NAD(P)-binding Rossmann-fold domains"/>
    <property type="match status" value="1"/>
</dbReference>
<reference evidence="4 5" key="1">
    <citation type="submission" date="2016-08" db="EMBL/GenBank/DDBJ databases">
        <title>Draft genome of Amylibacter sp. strain 4G11.</title>
        <authorList>
            <person name="Wong S.-K."/>
            <person name="Hamasaki K."/>
            <person name="Yoshizawa S."/>
        </authorList>
    </citation>
    <scope>NUCLEOTIDE SEQUENCE [LARGE SCALE GENOMIC DNA]</scope>
    <source>
        <strain evidence="4 5">4G11</strain>
    </source>
</reference>
<evidence type="ECO:0000313" key="5">
    <source>
        <dbReference type="Proteomes" id="UP000231516"/>
    </source>
</evidence>
<dbReference type="InterPro" id="IPR036291">
    <property type="entry name" value="NAD(P)-bd_dom_sf"/>
</dbReference>
<dbReference type="OrthoDB" id="9787219at2"/>
<dbReference type="AlphaFoldDB" id="A0A2G5KAT1"/>
<evidence type="ECO:0000256" key="1">
    <source>
        <dbReference type="ARBA" id="ARBA00023002"/>
    </source>
</evidence>
<accession>A0A2G5KAT1</accession>
<dbReference type="PANTHER" id="PTHR43333">
    <property type="entry name" value="2-HACID_DH_C DOMAIN-CONTAINING PROTEIN"/>
    <property type="match status" value="1"/>
</dbReference>
<dbReference type="EMBL" id="MDGM01000007">
    <property type="protein sequence ID" value="PIB25980.1"/>
    <property type="molecule type" value="Genomic_DNA"/>
</dbReference>
<dbReference type="InterPro" id="IPR006140">
    <property type="entry name" value="D-isomer_DH_NAD-bd"/>
</dbReference>
<keyword evidence="2" id="KW-0520">NAD</keyword>
<comment type="caution">
    <text evidence="4">The sequence shown here is derived from an EMBL/GenBank/DDBJ whole genome shotgun (WGS) entry which is preliminary data.</text>
</comment>
<proteinExistence type="predicted"/>
<evidence type="ECO:0000256" key="2">
    <source>
        <dbReference type="ARBA" id="ARBA00023027"/>
    </source>
</evidence>
<keyword evidence="4" id="KW-0670">Pyruvate</keyword>
<keyword evidence="5" id="KW-1185">Reference proteome</keyword>
<dbReference type="CDD" id="cd12164">
    <property type="entry name" value="GDH_like_2"/>
    <property type="match status" value="1"/>
</dbReference>
<dbReference type="GO" id="GO:0051287">
    <property type="term" value="F:NAD binding"/>
    <property type="evidence" value="ECO:0007669"/>
    <property type="project" value="InterPro"/>
</dbReference>